<keyword evidence="4 7" id="KW-0560">Oxidoreductase</keyword>
<dbReference type="PANTHER" id="PTHR46696:SF1">
    <property type="entry name" value="CYTOCHROME P450 YJIB-RELATED"/>
    <property type="match status" value="1"/>
</dbReference>
<keyword evidence="3 7" id="KW-0479">Metal-binding</keyword>
<dbReference type="GO" id="GO:0020037">
    <property type="term" value="F:heme binding"/>
    <property type="evidence" value="ECO:0007669"/>
    <property type="project" value="InterPro"/>
</dbReference>
<dbReference type="FunFam" id="1.10.630.10:FF:000018">
    <property type="entry name" value="Cytochrome P450 monooxygenase"/>
    <property type="match status" value="1"/>
</dbReference>
<dbReference type="Proteomes" id="UP000435837">
    <property type="component" value="Unassembled WGS sequence"/>
</dbReference>
<keyword evidence="5 7" id="KW-0408">Iron</keyword>
<proteinExistence type="inferred from homology"/>
<reference evidence="8 9" key="1">
    <citation type="submission" date="2019-12" db="EMBL/GenBank/DDBJ databases">
        <title>Whole genome shotgun sequence of Streptomyces caniferus NBRC 15389.</title>
        <authorList>
            <person name="Ichikawa N."/>
            <person name="Kimura A."/>
            <person name="Kitahashi Y."/>
            <person name="Komaki H."/>
            <person name="Tamura T."/>
        </authorList>
    </citation>
    <scope>NUCLEOTIDE SEQUENCE [LARGE SCALE GENOMIC DNA]</scope>
    <source>
        <strain evidence="8 9">NBRC 15389</strain>
    </source>
</reference>
<comment type="similarity">
    <text evidence="1 7">Belongs to the cytochrome P450 family.</text>
</comment>
<evidence type="ECO:0000256" key="5">
    <source>
        <dbReference type="ARBA" id="ARBA00023004"/>
    </source>
</evidence>
<dbReference type="GO" id="GO:0004497">
    <property type="term" value="F:monooxygenase activity"/>
    <property type="evidence" value="ECO:0007669"/>
    <property type="project" value="UniProtKB-KW"/>
</dbReference>
<keyword evidence="6 7" id="KW-0503">Monooxygenase</keyword>
<evidence type="ECO:0000256" key="2">
    <source>
        <dbReference type="ARBA" id="ARBA00022617"/>
    </source>
</evidence>
<evidence type="ECO:0000256" key="6">
    <source>
        <dbReference type="ARBA" id="ARBA00023033"/>
    </source>
</evidence>
<evidence type="ECO:0000256" key="7">
    <source>
        <dbReference type="RuleBase" id="RU000461"/>
    </source>
</evidence>
<dbReference type="Pfam" id="PF00067">
    <property type="entry name" value="p450"/>
    <property type="match status" value="2"/>
</dbReference>
<dbReference type="PANTHER" id="PTHR46696">
    <property type="entry name" value="P450, PUTATIVE (EUROFUNG)-RELATED"/>
    <property type="match status" value="1"/>
</dbReference>
<sequence>MDLTHPTPATEPSAPALSLSRPVHRLDPHSCDLHHDATVMRKAGPVVPVQLPGGVPVWAVTRDATARAVLRNTDIFRKDSRHWDALQRGEIPADWPLIGLAAPAGPSMVTTDGIDHWRLRSPLAMVFTETRVRALRTSIDIITKKLLADLADAATVADDGIVDFRKVVAWPLPMTVISLLLGLPESEHDALRGHYEIFFDDTRDPTAAVAAIEGIITRHLDSKRRQPGSDLTSALLQLPDDEQLTKEELVATVQVLIAAGHETTVHLLVNGVLALTQHRDQLDLLLQGEVSWDRAVEEILRWEPPTANFLMRFATRDTTLGHTLIHRGEPVMISYAAMGRDPDRYGLTADDFDITREGGHTSFGHGQHACIGAPLARLEGRVALKALFSRWPDLAPAAPAPRTPSVLMNAHTSLPLRLRPSRHRHDAGAAK</sequence>
<evidence type="ECO:0000313" key="8">
    <source>
        <dbReference type="EMBL" id="GFE11671.1"/>
    </source>
</evidence>
<dbReference type="InterPro" id="IPR017972">
    <property type="entry name" value="Cyt_P450_CS"/>
</dbReference>
<evidence type="ECO:0000256" key="4">
    <source>
        <dbReference type="ARBA" id="ARBA00023002"/>
    </source>
</evidence>
<keyword evidence="2 7" id="KW-0349">Heme</keyword>
<dbReference type="Gene3D" id="1.10.630.10">
    <property type="entry name" value="Cytochrome P450"/>
    <property type="match status" value="1"/>
</dbReference>
<organism evidence="8 9">
    <name type="scientific">Streptomyces caniferus</name>
    <dbReference type="NCBI Taxonomy" id="285557"/>
    <lineage>
        <taxon>Bacteria</taxon>
        <taxon>Bacillati</taxon>
        <taxon>Actinomycetota</taxon>
        <taxon>Actinomycetes</taxon>
        <taxon>Kitasatosporales</taxon>
        <taxon>Streptomycetaceae</taxon>
        <taxon>Streptomyces</taxon>
    </lineage>
</organism>
<dbReference type="RefSeq" id="WP_218039248.1">
    <property type="nucleotide sequence ID" value="NZ_BAAATH010000008.1"/>
</dbReference>
<comment type="caution">
    <text evidence="8">The sequence shown here is derived from an EMBL/GenBank/DDBJ whole genome shotgun (WGS) entry which is preliminary data.</text>
</comment>
<dbReference type="PRINTS" id="PR00359">
    <property type="entry name" value="BP450"/>
</dbReference>
<name>A0A640SMW7_9ACTN</name>
<dbReference type="EMBL" id="BLIN01000007">
    <property type="protein sequence ID" value="GFE11671.1"/>
    <property type="molecule type" value="Genomic_DNA"/>
</dbReference>
<dbReference type="GO" id="GO:0005506">
    <property type="term" value="F:iron ion binding"/>
    <property type="evidence" value="ECO:0007669"/>
    <property type="project" value="InterPro"/>
</dbReference>
<protein>
    <submittedName>
        <fullName evidence="8">Cytochrome P450</fullName>
    </submittedName>
</protein>
<accession>A0A640SMW7</accession>
<gene>
    <name evidence="8" type="ORF">Scani_79390</name>
</gene>
<dbReference type="PROSITE" id="PS00086">
    <property type="entry name" value="CYTOCHROME_P450"/>
    <property type="match status" value="1"/>
</dbReference>
<evidence type="ECO:0000256" key="1">
    <source>
        <dbReference type="ARBA" id="ARBA00010617"/>
    </source>
</evidence>
<dbReference type="InterPro" id="IPR036396">
    <property type="entry name" value="Cyt_P450_sf"/>
</dbReference>
<dbReference type="InterPro" id="IPR002397">
    <property type="entry name" value="Cyt_P450_B"/>
</dbReference>
<dbReference type="InterPro" id="IPR001128">
    <property type="entry name" value="Cyt_P450"/>
</dbReference>
<evidence type="ECO:0000256" key="3">
    <source>
        <dbReference type="ARBA" id="ARBA00022723"/>
    </source>
</evidence>
<evidence type="ECO:0000313" key="9">
    <source>
        <dbReference type="Proteomes" id="UP000435837"/>
    </source>
</evidence>
<dbReference type="SUPFAM" id="SSF48264">
    <property type="entry name" value="Cytochrome P450"/>
    <property type="match status" value="1"/>
</dbReference>
<dbReference type="AlphaFoldDB" id="A0A640SMW7"/>
<dbReference type="GO" id="GO:0016705">
    <property type="term" value="F:oxidoreductase activity, acting on paired donors, with incorporation or reduction of molecular oxygen"/>
    <property type="evidence" value="ECO:0007669"/>
    <property type="project" value="InterPro"/>
</dbReference>